<dbReference type="AlphaFoldDB" id="S7W885"/>
<name>S7W885_SPRLO</name>
<evidence type="ECO:0000313" key="1">
    <source>
        <dbReference type="EMBL" id="EPR79075.1"/>
    </source>
</evidence>
<keyword evidence="2" id="KW-1185">Reference proteome</keyword>
<dbReference type="Proteomes" id="UP000014978">
    <property type="component" value="Unassembled WGS sequence"/>
</dbReference>
<evidence type="ECO:0000313" key="2">
    <source>
        <dbReference type="Proteomes" id="UP000014978"/>
    </source>
</evidence>
<dbReference type="OrthoDB" id="10625775at2759"/>
<protein>
    <submittedName>
        <fullName evidence="1">Uncharacterized protein</fullName>
    </submittedName>
</protein>
<sequence length="184" mass="21835">MYWFCFSFCALNIHFNKEISNNYTKLRTYEDENKIYEFFTDNKKNNPIFIQIHTPVIINRLIELQSPITYIEGNTKYSIQPFKEIIVETDDYKFSAGIYHNTQLTLDNNITQIFENGDYSDTINKKRWKSIVYYIPAPTPLAIERITEKEVCVYEIIIKGNIMTNCITDAINVYPRIINKKKKE</sequence>
<reference evidence="2" key="1">
    <citation type="journal article" date="2013" name="PLoS Genet.">
        <title>The genome of Spraguea lophii and the basis of host-microsporidian interactions.</title>
        <authorList>
            <person name="Campbell S.E."/>
            <person name="Williams T.A."/>
            <person name="Yousuf A."/>
            <person name="Soanes D.M."/>
            <person name="Paszkiewicz K.H."/>
            <person name="Williams B.A.P."/>
        </authorList>
    </citation>
    <scope>NUCLEOTIDE SEQUENCE [LARGE SCALE GENOMIC DNA]</scope>
    <source>
        <strain evidence="2">42_110</strain>
    </source>
</reference>
<gene>
    <name evidence="1" type="ORF">SLOPH_897</name>
</gene>
<proteinExistence type="predicted"/>
<accession>S7W885</accession>
<dbReference type="InParanoid" id="S7W885"/>
<dbReference type="HOGENOM" id="CLU_1469130_0_0_1"/>
<dbReference type="OMA" id="TRKWFIF"/>
<dbReference type="VEuPathDB" id="MicrosporidiaDB:SLOPH_897"/>
<organism evidence="1 2">
    <name type="scientific">Spraguea lophii (strain 42_110)</name>
    <name type="common">Microsporidian parasite</name>
    <dbReference type="NCBI Taxonomy" id="1358809"/>
    <lineage>
        <taxon>Eukaryota</taxon>
        <taxon>Fungi</taxon>
        <taxon>Fungi incertae sedis</taxon>
        <taxon>Microsporidia</taxon>
        <taxon>Spragueidae</taxon>
        <taxon>Spraguea</taxon>
    </lineage>
</organism>
<comment type="caution">
    <text evidence="1">The sequence shown here is derived from an EMBL/GenBank/DDBJ whole genome shotgun (WGS) entry which is preliminary data.</text>
</comment>
<dbReference type="EMBL" id="ATCN01000411">
    <property type="protein sequence ID" value="EPR79075.1"/>
    <property type="molecule type" value="Genomic_DNA"/>
</dbReference>